<evidence type="ECO:0000313" key="1">
    <source>
        <dbReference type="EMBL" id="BAU88004.1"/>
    </source>
</evidence>
<dbReference type="KEGG" id="slau:SLA_7138"/>
<proteinExistence type="predicted"/>
<name>A0A160P8X2_STRLU</name>
<protein>
    <submittedName>
        <fullName evidence="1">Uncharacterized protein</fullName>
    </submittedName>
</protein>
<dbReference type="EMBL" id="AP017424">
    <property type="protein sequence ID" value="BAU88004.1"/>
    <property type="molecule type" value="Genomic_DNA"/>
</dbReference>
<gene>
    <name evidence="1" type="ORF">SLA_7138</name>
</gene>
<keyword evidence="2" id="KW-1185">Reference proteome</keyword>
<dbReference type="AlphaFoldDB" id="A0A160P8X2"/>
<dbReference type="Proteomes" id="UP000217676">
    <property type="component" value="Chromosome"/>
</dbReference>
<evidence type="ECO:0000313" key="2">
    <source>
        <dbReference type="Proteomes" id="UP000217676"/>
    </source>
</evidence>
<accession>A0A160P8X2</accession>
<sequence length="126" mass="13700">MHPPLPHDALTDGIVRQLEELAGHLSQADPRQAAQILTLVLDTKDGVLGRMLHLVATSAFVAQRYAETGVYPAEVWLALGRTVNTLGNLAIDHLDEQREALGRITAQAVHDTGSVKATALVTRRHR</sequence>
<organism evidence="1 2">
    <name type="scientific">Streptomyces laurentii</name>
    <dbReference type="NCBI Taxonomy" id="39478"/>
    <lineage>
        <taxon>Bacteria</taxon>
        <taxon>Bacillati</taxon>
        <taxon>Actinomycetota</taxon>
        <taxon>Actinomycetes</taxon>
        <taxon>Kitasatosporales</taxon>
        <taxon>Streptomycetaceae</taxon>
        <taxon>Streptomyces</taxon>
    </lineage>
</organism>
<reference evidence="1 2" key="1">
    <citation type="journal article" date="2016" name="Genome Announc.">
        <title>Complete Genome Sequence of Thiostrepton-Producing Streptomyces laurentii ATCC 31255.</title>
        <authorList>
            <person name="Doi K."/>
            <person name="Fujino Y."/>
            <person name="Nagayoshi Y."/>
            <person name="Ohshima T."/>
            <person name="Ogata S."/>
        </authorList>
    </citation>
    <scope>NUCLEOTIDE SEQUENCE [LARGE SCALE GENOMIC DNA]</scope>
    <source>
        <strain evidence="1 2">ATCC 31255</strain>
    </source>
</reference>